<keyword evidence="6" id="KW-0539">Nucleus</keyword>
<dbReference type="EMBL" id="BFEA01000023">
    <property type="protein sequence ID" value="GBG61783.1"/>
    <property type="molecule type" value="Genomic_DNA"/>
</dbReference>
<evidence type="ECO:0000259" key="13">
    <source>
        <dbReference type="SMART" id="SM01144"/>
    </source>
</evidence>
<comment type="function">
    <text evidence="7">Catalyzes the formation of 3-(3-amino-3-carboxypropyl)uridine (acp3U) at position 20 in the D-loop of several cytoplasmic tRNAs (acp3U(20)).</text>
</comment>
<evidence type="ECO:0000256" key="9">
    <source>
        <dbReference type="ARBA" id="ARBA00039242"/>
    </source>
</evidence>
<dbReference type="SMART" id="SM01144">
    <property type="entry name" value="DTW"/>
    <property type="match status" value="1"/>
</dbReference>
<evidence type="ECO:0000256" key="6">
    <source>
        <dbReference type="ARBA" id="ARBA00023242"/>
    </source>
</evidence>
<keyword evidence="3" id="KW-0808">Transferase</keyword>
<feature type="compositionally biased region" description="Acidic residues" evidence="12">
    <location>
        <begin position="14"/>
        <end position="45"/>
    </location>
</feature>
<dbReference type="AlphaFoldDB" id="A0A388JVJ9"/>
<comment type="caution">
    <text evidence="14">The sequence shown here is derived from an EMBL/GenBank/DDBJ whole genome shotgun (WGS) entry which is preliminary data.</text>
</comment>
<dbReference type="PANTHER" id="PTHR15627:SF8">
    <property type="entry name" value="TRNA-URIDINE AMINOCARBOXYPROPYLTRANSFERASE 1"/>
    <property type="match status" value="1"/>
</dbReference>
<reference evidence="14 15" key="1">
    <citation type="journal article" date="2018" name="Cell">
        <title>The Chara Genome: Secondary Complexity and Implications for Plant Terrestrialization.</title>
        <authorList>
            <person name="Nishiyama T."/>
            <person name="Sakayama H."/>
            <person name="Vries J.D."/>
            <person name="Buschmann H."/>
            <person name="Saint-Marcoux D."/>
            <person name="Ullrich K.K."/>
            <person name="Haas F.B."/>
            <person name="Vanderstraeten L."/>
            <person name="Becker D."/>
            <person name="Lang D."/>
            <person name="Vosolsobe S."/>
            <person name="Rombauts S."/>
            <person name="Wilhelmsson P.K.I."/>
            <person name="Janitza P."/>
            <person name="Kern R."/>
            <person name="Heyl A."/>
            <person name="Rumpler F."/>
            <person name="Villalobos L.I.A.C."/>
            <person name="Clay J.M."/>
            <person name="Skokan R."/>
            <person name="Toyoda A."/>
            <person name="Suzuki Y."/>
            <person name="Kagoshima H."/>
            <person name="Schijlen E."/>
            <person name="Tajeshwar N."/>
            <person name="Catarino B."/>
            <person name="Hetherington A.J."/>
            <person name="Saltykova A."/>
            <person name="Bonnot C."/>
            <person name="Breuninger H."/>
            <person name="Symeonidi A."/>
            <person name="Radhakrishnan G.V."/>
            <person name="Van Nieuwerburgh F."/>
            <person name="Deforce D."/>
            <person name="Chang C."/>
            <person name="Karol K.G."/>
            <person name="Hedrich R."/>
            <person name="Ulvskov P."/>
            <person name="Glockner G."/>
            <person name="Delwiche C.F."/>
            <person name="Petrasek J."/>
            <person name="Van de Peer Y."/>
            <person name="Friml J."/>
            <person name="Beilby M."/>
            <person name="Dolan L."/>
            <person name="Kohara Y."/>
            <person name="Sugano S."/>
            <person name="Fujiyama A."/>
            <person name="Delaux P.-M."/>
            <person name="Quint M."/>
            <person name="TheiBen G."/>
            <person name="Hagemann M."/>
            <person name="Harholt J."/>
            <person name="Dunand C."/>
            <person name="Zachgo S."/>
            <person name="Langdale J."/>
            <person name="Maumus F."/>
            <person name="Straeten D.V.D."/>
            <person name="Gould S.B."/>
            <person name="Rensing S.A."/>
        </authorList>
    </citation>
    <scope>NUCLEOTIDE SEQUENCE [LARGE SCALE GENOMIC DNA]</scope>
    <source>
        <strain evidence="14 15">S276</strain>
    </source>
</reference>
<evidence type="ECO:0000256" key="10">
    <source>
        <dbReference type="ARBA" id="ARBA00042508"/>
    </source>
</evidence>
<sequence length="574" mass="64716">MICTLSNAVSLYKEEEEEEEEVGEEEDEEEEDELEEEEKKEEEEETRVTSRHVSPADTCHQWSRSPRSPSIMVEDDEFPYDVRNRPGSEDGNDDGFKDELSGKGGGSIAATGEEENVFEFFCGGKSAGSDPFSDWQKFATWREDSDRRDEEEDNGGLVRHLEDDDGDDQRSRQKHEDDDQRSRQKHEDEDEDQRSRQKHEDDDRRSRQKYEDVSAGGECPPPGASQERRKVRGGGIGIGIGKPLCWRNPTWTLRRLHEGLRFSRDPRDLEKLPRRIHCPSCGNSRHFFCYTCLELVIDQALVPRLQLPFDIDILFHVEERKSMSTAVHVAVLAPNNVRIVQSDNIPYYDTSSTVVLFPSSESVAHQQLPDEAIKKVVIIDAKWKKAGTVAADPRLAGLKKVHVESAKTSFWRYHTRGVCSEGLSTVEAVFFLCKQRHVSFLGESDCHCYDDLLFFFAHLHRLIGNPGGGALVNAGLMEAVRYYFCERKSQVYAAWTFGLGMVGNPGILHGGATAFALDETFGVLYGSLRVGPGFTANLDVNYKRIFMDALVRDGPDGVVYAQSTALYVIASKPS</sequence>
<feature type="compositionally biased region" description="Basic and acidic residues" evidence="12">
    <location>
        <begin position="168"/>
        <end position="212"/>
    </location>
</feature>
<evidence type="ECO:0000256" key="3">
    <source>
        <dbReference type="ARBA" id="ARBA00022679"/>
    </source>
</evidence>
<evidence type="ECO:0000256" key="8">
    <source>
        <dbReference type="ARBA" id="ARBA00038290"/>
    </source>
</evidence>
<dbReference type="SUPFAM" id="SSF54637">
    <property type="entry name" value="Thioesterase/thiol ester dehydrase-isomerase"/>
    <property type="match status" value="1"/>
</dbReference>
<evidence type="ECO:0000256" key="4">
    <source>
        <dbReference type="ARBA" id="ARBA00022691"/>
    </source>
</evidence>
<dbReference type="Gene3D" id="3.10.129.10">
    <property type="entry name" value="Hotdog Thioesterase"/>
    <property type="match status" value="1"/>
</dbReference>
<dbReference type="GO" id="GO:0008033">
    <property type="term" value="P:tRNA processing"/>
    <property type="evidence" value="ECO:0007669"/>
    <property type="project" value="UniProtKB-KW"/>
</dbReference>
<comment type="similarity">
    <text evidence="8">Belongs to the TDD superfamily. DTWD1 family.</text>
</comment>
<dbReference type="OrthoDB" id="660555at2759"/>
<evidence type="ECO:0000256" key="5">
    <source>
        <dbReference type="ARBA" id="ARBA00022694"/>
    </source>
</evidence>
<protein>
    <recommendedName>
        <fullName evidence="9">tRNA-uridine aminocarboxypropyltransferase 1</fullName>
        <ecNumber evidence="2">2.5.1.25</ecNumber>
    </recommendedName>
    <alternativeName>
        <fullName evidence="10">DTW domain-containing protein 1</fullName>
    </alternativeName>
</protein>
<feature type="region of interest" description="Disordered" evidence="12">
    <location>
        <begin position="1"/>
        <end position="111"/>
    </location>
</feature>
<dbReference type="InterPro" id="IPR005636">
    <property type="entry name" value="DTW"/>
</dbReference>
<comment type="catalytic activity">
    <reaction evidence="11">
        <text>a uridine in tRNA + S-adenosyl-L-methionine = a 3-[(3S)-3-amino-3-carboxypropyl]uridine in tRNA + S-methyl-5'-thioadenosine + H(+)</text>
        <dbReference type="Rhea" id="RHEA:62432"/>
        <dbReference type="Rhea" id="RHEA-COMP:13339"/>
        <dbReference type="Rhea" id="RHEA-COMP:16092"/>
        <dbReference type="ChEBI" id="CHEBI:15378"/>
        <dbReference type="ChEBI" id="CHEBI:17509"/>
        <dbReference type="ChEBI" id="CHEBI:59789"/>
        <dbReference type="ChEBI" id="CHEBI:65315"/>
        <dbReference type="ChEBI" id="CHEBI:82930"/>
        <dbReference type="EC" id="2.5.1.25"/>
    </reaction>
</comment>
<dbReference type="GO" id="GO:0005634">
    <property type="term" value="C:nucleus"/>
    <property type="evidence" value="ECO:0007669"/>
    <property type="project" value="UniProtKB-SubCell"/>
</dbReference>
<keyword evidence="5" id="KW-0819">tRNA processing</keyword>
<proteinExistence type="inferred from homology"/>
<evidence type="ECO:0000313" key="15">
    <source>
        <dbReference type="Proteomes" id="UP000265515"/>
    </source>
</evidence>
<evidence type="ECO:0000256" key="7">
    <source>
        <dbReference type="ARBA" id="ARBA00037050"/>
    </source>
</evidence>
<dbReference type="CDD" id="cd03443">
    <property type="entry name" value="PaaI_thioesterase"/>
    <property type="match status" value="1"/>
</dbReference>
<dbReference type="Proteomes" id="UP000265515">
    <property type="component" value="Unassembled WGS sequence"/>
</dbReference>
<gene>
    <name evidence="14" type="ORF">CBR_g23742</name>
</gene>
<dbReference type="GO" id="GO:0016432">
    <property type="term" value="F:tRNA-uridine aminocarboxypropyltransferase activity"/>
    <property type="evidence" value="ECO:0007669"/>
    <property type="project" value="UniProtKB-EC"/>
</dbReference>
<evidence type="ECO:0000256" key="12">
    <source>
        <dbReference type="SAM" id="MobiDB-lite"/>
    </source>
</evidence>
<dbReference type="EC" id="2.5.1.25" evidence="2"/>
<evidence type="ECO:0000313" key="14">
    <source>
        <dbReference type="EMBL" id="GBG61783.1"/>
    </source>
</evidence>
<evidence type="ECO:0000256" key="1">
    <source>
        <dbReference type="ARBA" id="ARBA00004123"/>
    </source>
</evidence>
<feature type="compositionally biased region" description="Basic and acidic residues" evidence="12">
    <location>
        <begin position="80"/>
        <end position="101"/>
    </location>
</feature>
<comment type="subcellular location">
    <subcellularLocation>
        <location evidence="1">Nucleus</location>
    </subcellularLocation>
</comment>
<dbReference type="PANTHER" id="PTHR15627">
    <property type="entry name" value="NATURAL KILLER CELL-SPECIFIC ANTIGEN KLIP1"/>
    <property type="match status" value="1"/>
</dbReference>
<dbReference type="Pfam" id="PF03942">
    <property type="entry name" value="DTW"/>
    <property type="match status" value="1"/>
</dbReference>
<dbReference type="Gramene" id="GBG61783">
    <property type="protein sequence ID" value="GBG61783"/>
    <property type="gene ID" value="CBR_g23742"/>
</dbReference>
<feature type="region of interest" description="Disordered" evidence="12">
    <location>
        <begin position="141"/>
        <end position="234"/>
    </location>
</feature>
<evidence type="ECO:0000256" key="11">
    <source>
        <dbReference type="ARBA" id="ARBA00048718"/>
    </source>
</evidence>
<dbReference type="InterPro" id="IPR029069">
    <property type="entry name" value="HotDog_dom_sf"/>
</dbReference>
<feature type="domain" description="DTW" evidence="13">
    <location>
        <begin position="285"/>
        <end position="468"/>
    </location>
</feature>
<organism evidence="14 15">
    <name type="scientific">Chara braunii</name>
    <name type="common">Braun's stonewort</name>
    <dbReference type="NCBI Taxonomy" id="69332"/>
    <lineage>
        <taxon>Eukaryota</taxon>
        <taxon>Viridiplantae</taxon>
        <taxon>Streptophyta</taxon>
        <taxon>Charophyceae</taxon>
        <taxon>Charales</taxon>
        <taxon>Characeae</taxon>
        <taxon>Chara</taxon>
    </lineage>
</organism>
<keyword evidence="15" id="KW-1185">Reference proteome</keyword>
<accession>A0A388JVJ9</accession>
<evidence type="ECO:0000256" key="2">
    <source>
        <dbReference type="ARBA" id="ARBA00012386"/>
    </source>
</evidence>
<dbReference type="InterPro" id="IPR051521">
    <property type="entry name" value="tRNA_Mod/Golgi_Maint"/>
</dbReference>
<keyword evidence="4" id="KW-0949">S-adenosyl-L-methionine</keyword>
<name>A0A388JVJ9_CHABU</name>